<dbReference type="InterPro" id="IPR050383">
    <property type="entry name" value="GlyoxalaseI/FosfomycinResist"/>
</dbReference>
<accession>A0A645AZ28</accession>
<dbReference type="AlphaFoldDB" id="A0A645AZ28"/>
<protein>
    <recommendedName>
        <fullName evidence="1">VOC domain-containing protein</fullName>
    </recommendedName>
</protein>
<dbReference type="Pfam" id="PF12681">
    <property type="entry name" value="Glyoxalase_2"/>
    <property type="match status" value="1"/>
</dbReference>
<dbReference type="EMBL" id="VSSQ01016343">
    <property type="protein sequence ID" value="MPM57581.1"/>
    <property type="molecule type" value="Genomic_DNA"/>
</dbReference>
<evidence type="ECO:0000259" key="1">
    <source>
        <dbReference type="PROSITE" id="PS51819"/>
    </source>
</evidence>
<dbReference type="InterPro" id="IPR037523">
    <property type="entry name" value="VOC_core"/>
</dbReference>
<evidence type="ECO:0000313" key="2">
    <source>
        <dbReference type="EMBL" id="MPM57581.1"/>
    </source>
</evidence>
<dbReference type="InterPro" id="IPR029068">
    <property type="entry name" value="Glyas_Bleomycin-R_OHBP_Dase"/>
</dbReference>
<comment type="caution">
    <text evidence="2">The sequence shown here is derived from an EMBL/GenBank/DDBJ whole genome shotgun (WGS) entry which is preliminary data.</text>
</comment>
<proteinExistence type="predicted"/>
<dbReference type="PROSITE" id="PS51819">
    <property type="entry name" value="VOC"/>
    <property type="match status" value="1"/>
</dbReference>
<dbReference type="InterPro" id="IPR025870">
    <property type="entry name" value="Glyoxalase-like_dom"/>
</dbReference>
<dbReference type="SUPFAM" id="SSF54593">
    <property type="entry name" value="Glyoxalase/Bleomycin resistance protein/Dihydroxybiphenyl dioxygenase"/>
    <property type="match status" value="1"/>
</dbReference>
<feature type="domain" description="VOC" evidence="1">
    <location>
        <begin position="14"/>
        <end position="130"/>
    </location>
</feature>
<gene>
    <name evidence="2" type="ORF">SDC9_104403</name>
</gene>
<reference evidence="2" key="1">
    <citation type="submission" date="2019-08" db="EMBL/GenBank/DDBJ databases">
        <authorList>
            <person name="Kucharzyk K."/>
            <person name="Murdoch R.W."/>
            <person name="Higgins S."/>
            <person name="Loffler F."/>
        </authorList>
    </citation>
    <scope>NUCLEOTIDE SEQUENCE</scope>
</reference>
<name>A0A645AZ28_9ZZZZ</name>
<dbReference type="Gene3D" id="3.10.180.10">
    <property type="entry name" value="2,3-Dihydroxybiphenyl 1,2-Dioxygenase, domain 1"/>
    <property type="match status" value="1"/>
</dbReference>
<dbReference type="PANTHER" id="PTHR21366">
    <property type="entry name" value="GLYOXALASE FAMILY PROTEIN"/>
    <property type="match status" value="1"/>
</dbReference>
<sequence>MTREEAWKGEDRMQYKSPLLVVKDLQRSLEFYQKVLGLRKTADFGANVTLTGGISLQSEESWLDFIDRKPSDLTYGGNVSELYFEAEDYDAFLKELEGAELVHPPIEHRWGQRAVRLYDPDRHVIEVAEPLAAVARRFRDAGLTEEGIAKRMDVPPGMIRRLLK</sequence>
<dbReference type="PANTHER" id="PTHR21366:SF22">
    <property type="entry name" value="VOC DOMAIN-CONTAINING PROTEIN"/>
    <property type="match status" value="1"/>
</dbReference>
<organism evidence="2">
    <name type="scientific">bioreactor metagenome</name>
    <dbReference type="NCBI Taxonomy" id="1076179"/>
    <lineage>
        <taxon>unclassified sequences</taxon>
        <taxon>metagenomes</taxon>
        <taxon>ecological metagenomes</taxon>
    </lineage>
</organism>